<evidence type="ECO:0000313" key="9">
    <source>
        <dbReference type="EMBL" id="KGM01369.1"/>
    </source>
</evidence>
<dbReference type="STRING" id="1408250.Q760_01815"/>
<evidence type="ECO:0000313" key="10">
    <source>
        <dbReference type="Proteomes" id="UP000029833"/>
    </source>
</evidence>
<name>A0A0A0B6D5_9CELL</name>
<feature type="domain" description="Exonuclease VII large subunit C-terminal" evidence="7">
    <location>
        <begin position="132"/>
        <end position="350"/>
    </location>
</feature>
<keyword evidence="4 5" id="KW-0269">Exonuclease</keyword>
<dbReference type="GO" id="GO:0006308">
    <property type="term" value="P:DNA catabolic process"/>
    <property type="evidence" value="ECO:0007669"/>
    <property type="project" value="UniProtKB-UniRule"/>
</dbReference>
<dbReference type="PANTHER" id="PTHR30008:SF0">
    <property type="entry name" value="EXODEOXYRIBONUCLEASE 7 LARGE SUBUNIT"/>
    <property type="match status" value="1"/>
</dbReference>
<evidence type="ECO:0000256" key="6">
    <source>
        <dbReference type="RuleBase" id="RU004355"/>
    </source>
</evidence>
<proteinExistence type="inferred from homology"/>
<evidence type="ECO:0000256" key="3">
    <source>
        <dbReference type="ARBA" id="ARBA00022801"/>
    </source>
</evidence>
<dbReference type="AlphaFoldDB" id="A0A0A0B6D5"/>
<sequence>MPLRALDTTAERPWPVRLLSSKIAEYVARMAPVWIEGQVVQLNRRPGAGVAFLTLRDTDVDMSLPVSLKVGVLAASGAAVEEGARVVVHAKPEFWTKRGSLQMQADAVRAVGVGELLARIEHLKGVLAAEGLFDARRKVPLPFLPRVVGLVCGRESKAEHDVVVNARARWPQVEFEIREVAVQGVGAVAQVSAAIAELDADPRVEVIVVARGGGAVEDLLPFSNEALVRAAAACRTPLVSAIGHETDCPLLDLVADYRASTPTDAAKHVVPDVGEERARLTQARSRMRGALVHRLTREQHGLDALRSRPVLAAPVRLVETREQDVHRLRDGARRALEQAVVRAGADTARLAAQVRALSPAATLARGYAVVQRADGAVVRDPQDVTQGEDLRVRVAHGEIHAAVTSGD</sequence>
<dbReference type="InterPro" id="IPR020579">
    <property type="entry name" value="Exonuc_VII_lsu_C"/>
</dbReference>
<accession>A0A0A0B6D5</accession>
<dbReference type="CDD" id="cd04489">
    <property type="entry name" value="ExoVII_LU_OBF"/>
    <property type="match status" value="1"/>
</dbReference>
<organism evidence="9 10">
    <name type="scientific">Cellulomonas cellasea DSM 20118</name>
    <dbReference type="NCBI Taxonomy" id="1408250"/>
    <lineage>
        <taxon>Bacteria</taxon>
        <taxon>Bacillati</taxon>
        <taxon>Actinomycetota</taxon>
        <taxon>Actinomycetes</taxon>
        <taxon>Micrococcales</taxon>
        <taxon>Cellulomonadaceae</taxon>
        <taxon>Cellulomonas</taxon>
    </lineage>
</organism>
<dbReference type="GO" id="GO:0003676">
    <property type="term" value="F:nucleic acid binding"/>
    <property type="evidence" value="ECO:0007669"/>
    <property type="project" value="InterPro"/>
</dbReference>
<comment type="catalytic activity">
    <reaction evidence="5 6">
        <text>Exonucleolytic cleavage in either 5'- to 3'- or 3'- to 5'-direction to yield nucleoside 5'-phosphates.</text>
        <dbReference type="EC" id="3.1.11.6"/>
    </reaction>
</comment>
<dbReference type="HAMAP" id="MF_00378">
    <property type="entry name" value="Exonuc_7_L"/>
    <property type="match status" value="1"/>
</dbReference>
<keyword evidence="10" id="KW-1185">Reference proteome</keyword>
<keyword evidence="1 5" id="KW-0963">Cytoplasm</keyword>
<dbReference type="EMBL" id="AXNT01000110">
    <property type="protein sequence ID" value="KGM01369.1"/>
    <property type="molecule type" value="Genomic_DNA"/>
</dbReference>
<comment type="caution">
    <text evidence="9">The sequence shown here is derived from an EMBL/GenBank/DDBJ whole genome shotgun (WGS) entry which is preliminary data.</text>
</comment>
<keyword evidence="3 5" id="KW-0378">Hydrolase</keyword>
<dbReference type="GO" id="GO:0008855">
    <property type="term" value="F:exodeoxyribonuclease VII activity"/>
    <property type="evidence" value="ECO:0007669"/>
    <property type="project" value="UniProtKB-UniRule"/>
</dbReference>
<dbReference type="InterPro" id="IPR025824">
    <property type="entry name" value="OB-fold_nuc-bd_dom"/>
</dbReference>
<dbReference type="Pfam" id="PF13742">
    <property type="entry name" value="tRNA_anti_2"/>
    <property type="match status" value="1"/>
</dbReference>
<dbReference type="GO" id="GO:0009318">
    <property type="term" value="C:exodeoxyribonuclease VII complex"/>
    <property type="evidence" value="ECO:0007669"/>
    <property type="project" value="UniProtKB-UniRule"/>
</dbReference>
<feature type="domain" description="OB-fold nucleic acid binding" evidence="8">
    <location>
        <begin position="15"/>
        <end position="108"/>
    </location>
</feature>
<dbReference type="Pfam" id="PF02601">
    <property type="entry name" value="Exonuc_VII_L"/>
    <property type="match status" value="1"/>
</dbReference>
<dbReference type="NCBIfam" id="TIGR00237">
    <property type="entry name" value="xseA"/>
    <property type="match status" value="1"/>
</dbReference>
<evidence type="ECO:0000259" key="8">
    <source>
        <dbReference type="Pfam" id="PF13742"/>
    </source>
</evidence>
<evidence type="ECO:0000256" key="1">
    <source>
        <dbReference type="ARBA" id="ARBA00022490"/>
    </source>
</evidence>
<comment type="similarity">
    <text evidence="5 6">Belongs to the XseA family.</text>
</comment>
<evidence type="ECO:0000256" key="5">
    <source>
        <dbReference type="HAMAP-Rule" id="MF_00378"/>
    </source>
</evidence>
<dbReference type="GO" id="GO:0005737">
    <property type="term" value="C:cytoplasm"/>
    <property type="evidence" value="ECO:0007669"/>
    <property type="project" value="UniProtKB-SubCell"/>
</dbReference>
<dbReference type="OrthoDB" id="9802795at2"/>
<evidence type="ECO:0000256" key="2">
    <source>
        <dbReference type="ARBA" id="ARBA00022722"/>
    </source>
</evidence>
<comment type="subunit">
    <text evidence="5">Heterooligomer composed of large and small subunits.</text>
</comment>
<dbReference type="Proteomes" id="UP000029833">
    <property type="component" value="Unassembled WGS sequence"/>
</dbReference>
<dbReference type="PANTHER" id="PTHR30008">
    <property type="entry name" value="EXODEOXYRIBONUCLEASE 7 LARGE SUBUNIT"/>
    <property type="match status" value="1"/>
</dbReference>
<evidence type="ECO:0000259" key="7">
    <source>
        <dbReference type="Pfam" id="PF02601"/>
    </source>
</evidence>
<gene>
    <name evidence="5" type="primary">xseA</name>
    <name evidence="9" type="ORF">Q760_01815</name>
</gene>
<comment type="subcellular location">
    <subcellularLocation>
        <location evidence="5 6">Cytoplasm</location>
    </subcellularLocation>
</comment>
<protein>
    <recommendedName>
        <fullName evidence="5">Exodeoxyribonuclease 7 large subunit</fullName>
        <ecNumber evidence="5">3.1.11.6</ecNumber>
    </recommendedName>
    <alternativeName>
        <fullName evidence="5">Exodeoxyribonuclease VII large subunit</fullName>
        <shortName evidence="5">Exonuclease VII large subunit</shortName>
    </alternativeName>
</protein>
<comment type="function">
    <text evidence="5">Bidirectionally degrades single-stranded DNA into large acid-insoluble oligonucleotides, which are then degraded further into small acid-soluble oligonucleotides.</text>
</comment>
<evidence type="ECO:0000256" key="4">
    <source>
        <dbReference type="ARBA" id="ARBA00022839"/>
    </source>
</evidence>
<dbReference type="EC" id="3.1.11.6" evidence="5"/>
<dbReference type="RefSeq" id="WP_052104300.1">
    <property type="nucleotide sequence ID" value="NZ_AXNT01000110.1"/>
</dbReference>
<reference evidence="9 10" key="1">
    <citation type="submission" date="2013-10" db="EMBL/GenBank/DDBJ databases">
        <authorList>
            <person name="Wang G."/>
            <person name="Zhuang W."/>
        </authorList>
    </citation>
    <scope>NUCLEOTIDE SEQUENCE [LARGE SCALE GENOMIC DNA]</scope>
    <source>
        <strain evidence="9 10">DSM 20118</strain>
    </source>
</reference>
<keyword evidence="2 5" id="KW-0540">Nuclease</keyword>
<dbReference type="InterPro" id="IPR003753">
    <property type="entry name" value="Exonuc_VII_L"/>
</dbReference>